<dbReference type="Proteomes" id="UP000028006">
    <property type="component" value="Unassembled WGS sequence"/>
</dbReference>
<accession>A0A081MZP0</accession>
<dbReference type="AlphaFoldDB" id="A0A081MZP0"/>
<keyword evidence="3" id="KW-1185">Reference proteome</keyword>
<name>A0A081MZP0_9GAMM</name>
<evidence type="ECO:0000313" key="3">
    <source>
        <dbReference type="Proteomes" id="UP000028006"/>
    </source>
</evidence>
<proteinExistence type="predicted"/>
<feature type="compositionally biased region" description="Pro residues" evidence="1">
    <location>
        <begin position="19"/>
        <end position="28"/>
    </location>
</feature>
<feature type="compositionally biased region" description="Polar residues" evidence="1">
    <location>
        <begin position="60"/>
        <end position="74"/>
    </location>
</feature>
<protein>
    <submittedName>
        <fullName evidence="2">Uncharacterized protein</fullName>
    </submittedName>
</protein>
<evidence type="ECO:0000313" key="2">
    <source>
        <dbReference type="EMBL" id="KEQ11663.1"/>
    </source>
</evidence>
<reference evidence="2 3" key="1">
    <citation type="submission" date="2014-06" db="EMBL/GenBank/DDBJ databases">
        <title>Whole Genome Sequences of Three Symbiotic Endozoicomonas Bacteria.</title>
        <authorList>
            <person name="Neave M.J."/>
            <person name="Apprill A."/>
            <person name="Voolstra C.R."/>
        </authorList>
    </citation>
    <scope>NUCLEOTIDE SEQUENCE [LARGE SCALE GENOMIC DNA]</scope>
    <source>
        <strain evidence="2 3">LMG 24815</strain>
    </source>
</reference>
<gene>
    <name evidence="2" type="ORF">GZ77_24415</name>
</gene>
<sequence length="563" mass="61034">MSSNDSSSIGGSPYTGKIPDPPPPPPPGVKNGETVTSVPAKPSFPPPAHDSSKPPGKTIGQRTPSETAPTLNVNEQKRITQEFTEQAHEARQLNAQVNFIHSIPGLLEQLEQPEQMAANTPFFILVNDGGKQVSLIPPSPELLKDKDKYQLLKTQLKEQLNAVQEHYKGSEGKALGERAQDAEARLAACRNELENAQIPEPPITYPRIIFTFSSLLNATSSQPARPATGSAATEEGEYILEPLPPTRRGPPKAPPGQPPTKVFPDGFDPSKLTQQNLKKRTKTDPPKPVSPEEVSEEFRPTGAGLGKVTESFLQPSKTTGYASIWHSDKEEALSGKLASVNCGNPDLALGHGGINREFADTTPGAMFYKTIHERMLTEAKTKGEYVSFRPGQFGKHASMLSGAAAYQPPGAKNNEGTIFIDVFNKSFPEADPANGAMIYAIPPDGSAGANSNYPDTEEGKQKWLASIKQFSANILLAQNQWNIDAKKHGLPQLPILRSPLIGGGYFMHPKADKNELAAAIRTGFDETLSTLDKNKKLTITDIQYEETAGEHFKNVKPLKSKEE</sequence>
<feature type="compositionally biased region" description="Low complexity" evidence="1">
    <location>
        <begin position="1"/>
        <end position="12"/>
    </location>
</feature>
<feature type="region of interest" description="Disordered" evidence="1">
    <location>
        <begin position="1"/>
        <end position="75"/>
    </location>
</feature>
<feature type="region of interest" description="Disordered" evidence="1">
    <location>
        <begin position="241"/>
        <end position="303"/>
    </location>
</feature>
<comment type="caution">
    <text evidence="2">The sequence shown here is derived from an EMBL/GenBank/DDBJ whole genome shotgun (WGS) entry which is preliminary data.</text>
</comment>
<feature type="compositionally biased region" description="Pro residues" evidence="1">
    <location>
        <begin position="242"/>
        <end position="258"/>
    </location>
</feature>
<dbReference type="RefSeq" id="WP_034879421.1">
    <property type="nucleotide sequence ID" value="NZ_JOKG01000006.1"/>
</dbReference>
<organism evidence="2 3">
    <name type="scientific">Endozoicomonas montiporae</name>
    <dbReference type="NCBI Taxonomy" id="1027273"/>
    <lineage>
        <taxon>Bacteria</taxon>
        <taxon>Pseudomonadati</taxon>
        <taxon>Pseudomonadota</taxon>
        <taxon>Gammaproteobacteria</taxon>
        <taxon>Oceanospirillales</taxon>
        <taxon>Endozoicomonadaceae</taxon>
        <taxon>Endozoicomonas</taxon>
    </lineage>
</organism>
<dbReference type="EMBL" id="JOKG01000006">
    <property type="protein sequence ID" value="KEQ11663.1"/>
    <property type="molecule type" value="Genomic_DNA"/>
</dbReference>
<evidence type="ECO:0000256" key="1">
    <source>
        <dbReference type="SAM" id="MobiDB-lite"/>
    </source>
</evidence>